<evidence type="ECO:0000256" key="1">
    <source>
        <dbReference type="ARBA" id="ARBA00022723"/>
    </source>
</evidence>
<evidence type="ECO:0000313" key="7">
    <source>
        <dbReference type="RefSeq" id="XP_030384554.1"/>
    </source>
</evidence>
<dbReference type="AlphaFoldDB" id="A0A6J2U890"/>
<dbReference type="PROSITE" id="PS51800">
    <property type="entry name" value="ZF_CHHC_U11_48K"/>
    <property type="match status" value="2"/>
</dbReference>
<keyword evidence="2" id="KW-0863">Zinc-finger</keyword>
<dbReference type="InterPro" id="IPR051591">
    <property type="entry name" value="UPF0224_FAM112_RNA_Proc"/>
</dbReference>
<keyword evidence="3" id="KW-0862">Zinc</keyword>
<name>A0A6J2U890_DROLE</name>
<dbReference type="PANTHER" id="PTHR21402">
    <property type="entry name" value="GAMETOCYTE SPECIFIC FACTOR 1-RELATED"/>
    <property type="match status" value="1"/>
</dbReference>
<dbReference type="SUPFAM" id="SSF57667">
    <property type="entry name" value="beta-beta-alpha zinc fingers"/>
    <property type="match status" value="1"/>
</dbReference>
<feature type="domain" description="CHHC U11-48K-type" evidence="5">
    <location>
        <begin position="4"/>
        <end position="31"/>
    </location>
</feature>
<sequence length="143" mass="16567">MSSLKTCPFDKNHILQAERFIVHLVRCQRNHPNVQVRCPHNEGHIIPPGEMETHLNVCDTRALSELKDQQMVQKPVEQPLLPVGESWDDDPDVGTYDPNNYCEQNLVIRQPVNLTKAQRKQFRLKERERLEKMDNSTSDGSKP</sequence>
<evidence type="ECO:0000256" key="3">
    <source>
        <dbReference type="ARBA" id="ARBA00022833"/>
    </source>
</evidence>
<dbReference type="Proteomes" id="UP000504634">
    <property type="component" value="Unplaced"/>
</dbReference>
<dbReference type="PANTHER" id="PTHR21402:SF5">
    <property type="entry name" value="GAMETOCYTE SPECIFIC FACTOR 1"/>
    <property type="match status" value="1"/>
</dbReference>
<gene>
    <name evidence="7" type="primary">LOC115631850</name>
</gene>
<evidence type="ECO:0000259" key="5">
    <source>
        <dbReference type="PROSITE" id="PS51800"/>
    </source>
</evidence>
<feature type="domain" description="CHHC U11-48K-type" evidence="5">
    <location>
        <begin position="35"/>
        <end position="62"/>
    </location>
</feature>
<evidence type="ECO:0000256" key="2">
    <source>
        <dbReference type="ARBA" id="ARBA00022771"/>
    </source>
</evidence>
<accession>A0A6J2U890</accession>
<proteinExistence type="predicted"/>
<dbReference type="GeneID" id="115631850"/>
<evidence type="ECO:0000313" key="6">
    <source>
        <dbReference type="Proteomes" id="UP000504634"/>
    </source>
</evidence>
<keyword evidence="6" id="KW-1185">Reference proteome</keyword>
<protein>
    <submittedName>
        <fullName evidence="7">Gametocyte-specific factor 1-like</fullName>
    </submittedName>
</protein>
<dbReference type="InterPro" id="IPR036236">
    <property type="entry name" value="Znf_C2H2_sf"/>
</dbReference>
<keyword evidence="1" id="KW-0479">Metal-binding</keyword>
<dbReference type="RefSeq" id="XP_030384554.1">
    <property type="nucleotide sequence ID" value="XM_030528694.1"/>
</dbReference>
<organism evidence="6 7">
    <name type="scientific">Drosophila lebanonensis</name>
    <name type="common">Fruit fly</name>
    <name type="synonym">Scaptodrosophila lebanonensis</name>
    <dbReference type="NCBI Taxonomy" id="7225"/>
    <lineage>
        <taxon>Eukaryota</taxon>
        <taxon>Metazoa</taxon>
        <taxon>Ecdysozoa</taxon>
        <taxon>Arthropoda</taxon>
        <taxon>Hexapoda</taxon>
        <taxon>Insecta</taxon>
        <taxon>Pterygota</taxon>
        <taxon>Neoptera</taxon>
        <taxon>Endopterygota</taxon>
        <taxon>Diptera</taxon>
        <taxon>Brachycera</taxon>
        <taxon>Muscomorpha</taxon>
        <taxon>Ephydroidea</taxon>
        <taxon>Drosophilidae</taxon>
        <taxon>Scaptodrosophila</taxon>
    </lineage>
</organism>
<dbReference type="GO" id="GO:0008270">
    <property type="term" value="F:zinc ion binding"/>
    <property type="evidence" value="ECO:0007669"/>
    <property type="project" value="UniProtKB-KW"/>
</dbReference>
<dbReference type="Pfam" id="PF05253">
    <property type="entry name" value="zf-U11-48K"/>
    <property type="match status" value="1"/>
</dbReference>
<dbReference type="InterPro" id="IPR022776">
    <property type="entry name" value="TRM13/UPF0224_CHHC_Znf_dom"/>
</dbReference>
<feature type="compositionally biased region" description="Basic and acidic residues" evidence="4">
    <location>
        <begin position="123"/>
        <end position="134"/>
    </location>
</feature>
<evidence type="ECO:0000256" key="4">
    <source>
        <dbReference type="SAM" id="MobiDB-lite"/>
    </source>
</evidence>
<dbReference type="OrthoDB" id="5839404at2759"/>
<feature type="region of interest" description="Disordered" evidence="4">
    <location>
        <begin position="119"/>
        <end position="143"/>
    </location>
</feature>
<reference evidence="7" key="1">
    <citation type="submission" date="2025-08" db="UniProtKB">
        <authorList>
            <consortium name="RefSeq"/>
        </authorList>
    </citation>
    <scope>IDENTIFICATION</scope>
    <source>
        <strain evidence="7">11010-0011.00</strain>
        <tissue evidence="7">Whole body</tissue>
    </source>
</reference>